<dbReference type="InterPro" id="IPR050855">
    <property type="entry name" value="NDM-1-like"/>
</dbReference>
<comment type="caution">
    <text evidence="3">The sequence shown here is derived from an EMBL/GenBank/DDBJ whole genome shotgun (WGS) entry which is preliminary data.</text>
</comment>
<dbReference type="Pfam" id="PF00753">
    <property type="entry name" value="Lactamase_B"/>
    <property type="match status" value="1"/>
</dbReference>
<dbReference type="AlphaFoldDB" id="A0AAE3IDI0"/>
<dbReference type="RefSeq" id="WP_315909085.1">
    <property type="nucleotide sequence ID" value="NZ_JAOPKC010000009.1"/>
</dbReference>
<sequence length="228" mass="25507">MAEQLQPGVWFLDVGLVRPVNTNSYLIDDGTVTLIDTGLWINCPSLQSELADAGYEPSDIDRVLLTHYDLDHTTGLGRLAPSFDGQVYIGRRDYDLSTGAFDPPLLHHKGLFHRVVRLFFPIAADDVRPVRDGERIGNFTAFDTPGHNPGHVAYVHNDGAAFVGDLVWERGGRLRPPVWLDSYDMNELRESIAEFWSRAPPFEVLGVGHGAPITTDARQVYRELLDRL</sequence>
<evidence type="ECO:0000313" key="3">
    <source>
        <dbReference type="EMBL" id="MCU4727223.1"/>
    </source>
</evidence>
<proteinExistence type="predicted"/>
<dbReference type="CDD" id="cd07721">
    <property type="entry name" value="yflN-like_MBL-fold"/>
    <property type="match status" value="1"/>
</dbReference>
<organism evidence="3 5">
    <name type="scientific">Halapricum hydrolyticum</name>
    <dbReference type="NCBI Taxonomy" id="2979991"/>
    <lineage>
        <taxon>Archaea</taxon>
        <taxon>Methanobacteriati</taxon>
        <taxon>Methanobacteriota</taxon>
        <taxon>Stenosarchaea group</taxon>
        <taxon>Halobacteria</taxon>
        <taxon>Halobacteriales</taxon>
        <taxon>Haloarculaceae</taxon>
        <taxon>Halapricum</taxon>
    </lineage>
</organism>
<dbReference type="EMBL" id="JAOPKC010000009">
    <property type="protein sequence ID" value="MCU4718329.1"/>
    <property type="molecule type" value="Genomic_DNA"/>
</dbReference>
<dbReference type="PANTHER" id="PTHR42951">
    <property type="entry name" value="METALLO-BETA-LACTAMASE DOMAIN-CONTAINING"/>
    <property type="match status" value="1"/>
</dbReference>
<dbReference type="Proteomes" id="UP001209746">
    <property type="component" value="Unassembled WGS sequence"/>
</dbReference>
<protein>
    <submittedName>
        <fullName evidence="3">MBL fold metallo-hydrolase</fullName>
    </submittedName>
</protein>
<evidence type="ECO:0000259" key="1">
    <source>
        <dbReference type="SMART" id="SM00849"/>
    </source>
</evidence>
<reference evidence="3" key="1">
    <citation type="submission" date="2023-02" db="EMBL/GenBank/DDBJ databases">
        <title>Enrichment on poylsaccharides allowed isolation of novel metabolic and taxonomic groups of Haloarchaea.</title>
        <authorList>
            <person name="Sorokin D.Y."/>
            <person name="Elcheninov A.G."/>
            <person name="Khizhniak T.V."/>
            <person name="Kolganova T.V."/>
            <person name="Kublanov I.V."/>
        </authorList>
    </citation>
    <scope>NUCLEOTIDE SEQUENCE</scope>
    <source>
        <strain evidence="2 4">HArc-curdl5-1</strain>
        <strain evidence="3">HArc-curdl7</strain>
    </source>
</reference>
<dbReference type="SMART" id="SM00849">
    <property type="entry name" value="Lactamase_B"/>
    <property type="match status" value="1"/>
</dbReference>
<gene>
    <name evidence="3" type="ORF">OB914_09605</name>
    <name evidence="2" type="ORF">OB916_09675</name>
</gene>
<feature type="domain" description="Metallo-beta-lactamase" evidence="1">
    <location>
        <begin position="21"/>
        <end position="209"/>
    </location>
</feature>
<evidence type="ECO:0000313" key="2">
    <source>
        <dbReference type="EMBL" id="MCU4718329.1"/>
    </source>
</evidence>
<evidence type="ECO:0000313" key="4">
    <source>
        <dbReference type="Proteomes" id="UP001208186"/>
    </source>
</evidence>
<dbReference type="PANTHER" id="PTHR42951:SF4">
    <property type="entry name" value="ACYL-COENZYME A THIOESTERASE MBLAC2"/>
    <property type="match status" value="1"/>
</dbReference>
<keyword evidence="4" id="KW-1185">Reference proteome</keyword>
<name>A0AAE3IDI0_9EURY</name>
<dbReference type="InterPro" id="IPR036866">
    <property type="entry name" value="RibonucZ/Hydroxyglut_hydro"/>
</dbReference>
<dbReference type="SUPFAM" id="SSF56281">
    <property type="entry name" value="Metallo-hydrolase/oxidoreductase"/>
    <property type="match status" value="1"/>
</dbReference>
<dbReference type="EMBL" id="JAOPKD010000008">
    <property type="protein sequence ID" value="MCU4727223.1"/>
    <property type="molecule type" value="Genomic_DNA"/>
</dbReference>
<accession>A0AAE3IDI0</accession>
<dbReference type="Proteomes" id="UP001208186">
    <property type="component" value="Unassembled WGS sequence"/>
</dbReference>
<evidence type="ECO:0000313" key="5">
    <source>
        <dbReference type="Proteomes" id="UP001209746"/>
    </source>
</evidence>
<dbReference type="Gene3D" id="3.60.15.10">
    <property type="entry name" value="Ribonuclease Z/Hydroxyacylglutathione hydrolase-like"/>
    <property type="match status" value="1"/>
</dbReference>
<dbReference type="InterPro" id="IPR001279">
    <property type="entry name" value="Metallo-B-lactamas"/>
</dbReference>